<evidence type="ECO:0000313" key="7">
    <source>
        <dbReference type="EMBL" id="CDN32595.1"/>
    </source>
</evidence>
<accession>A0A060RAD4</accession>
<dbReference type="GO" id="GO:0016787">
    <property type="term" value="F:hydrolase activity"/>
    <property type="evidence" value="ECO:0007669"/>
    <property type="project" value="UniProtKB-KW"/>
</dbReference>
<evidence type="ECO:0000256" key="4">
    <source>
        <dbReference type="ARBA" id="ARBA00022759"/>
    </source>
</evidence>
<proteinExistence type="inferred from homology"/>
<dbReference type="PANTHER" id="PTHR38039:SF1">
    <property type="entry name" value="TOXIN YOEB"/>
    <property type="match status" value="1"/>
</dbReference>
<dbReference type="Gene3D" id="3.30.2310.20">
    <property type="entry name" value="RelE-like"/>
    <property type="match status" value="1"/>
</dbReference>
<dbReference type="OrthoDB" id="9801102at2"/>
<dbReference type="STRING" id="1433126.BN938_2525"/>
<dbReference type="HOGENOM" id="CLU_1188889_0_0_10"/>
<dbReference type="AlphaFoldDB" id="A0A060RAD4"/>
<evidence type="ECO:0000313" key="8">
    <source>
        <dbReference type="Proteomes" id="UP000027616"/>
    </source>
</evidence>
<evidence type="ECO:0000256" key="5">
    <source>
        <dbReference type="ARBA" id="ARBA00022801"/>
    </source>
</evidence>
<dbReference type="NCBIfam" id="TIGR02116">
    <property type="entry name" value="toxin_Txe_YoeB"/>
    <property type="match status" value="1"/>
</dbReference>
<dbReference type="eggNOG" id="COG4115">
    <property type="taxonomic scope" value="Bacteria"/>
</dbReference>
<keyword evidence="5" id="KW-0378">Hydrolase</keyword>
<keyword evidence="4" id="KW-0255">Endonuclease</keyword>
<dbReference type="Proteomes" id="UP000027616">
    <property type="component" value="Chromosome I"/>
</dbReference>
<protein>
    <recommendedName>
        <fullName evidence="6">Putative mRNA interferase YoeB</fullName>
    </recommendedName>
</protein>
<sequence>MNKKYFLHTTSLLVADFAIYKNGLEKLNYASSKNDKYDTILKHESIYLNPLYLELLSAEYSEVNSVLKYIEQCSPNEIDIVNDTEFEKYYPLENVGFMGVDFSSSSDIDPLRQITNCELCTRAKNVFYKKTLINGDKQHIKMCVRNLYTEYTFEASALEDIEYWQNSDKTILSRVIELIDDIKANPFTGGLGQTEVLRHQNGVASKRINHVDRVTYSLNQGKGIIHRCRSHYE</sequence>
<keyword evidence="2" id="KW-1277">Toxin-antitoxin system</keyword>
<dbReference type="GO" id="GO:0004519">
    <property type="term" value="F:endonuclease activity"/>
    <property type="evidence" value="ECO:0007669"/>
    <property type="project" value="UniProtKB-KW"/>
</dbReference>
<evidence type="ECO:0000256" key="2">
    <source>
        <dbReference type="ARBA" id="ARBA00022649"/>
    </source>
</evidence>
<dbReference type="Pfam" id="PF06769">
    <property type="entry name" value="YoeB_toxin"/>
    <property type="match status" value="1"/>
</dbReference>
<evidence type="ECO:0000256" key="1">
    <source>
        <dbReference type="ARBA" id="ARBA00008172"/>
    </source>
</evidence>
<evidence type="ECO:0000256" key="6">
    <source>
        <dbReference type="ARBA" id="ARBA00030388"/>
    </source>
</evidence>
<dbReference type="InterPro" id="IPR035093">
    <property type="entry name" value="RelE/ParE_toxin_dom_sf"/>
</dbReference>
<keyword evidence="3" id="KW-0540">Nuclease</keyword>
<reference evidence="7 8" key="1">
    <citation type="journal article" date="2015" name="Genome Announc.">
        <title>Complete Genome Sequence of the Novel Leech Symbiont Mucinivorans hirudinis M3T.</title>
        <authorList>
            <person name="Nelson M.C."/>
            <person name="Bomar L."/>
            <person name="Graf J."/>
        </authorList>
    </citation>
    <scope>NUCLEOTIDE SEQUENCE [LARGE SCALE GENOMIC DNA]</scope>
    <source>
        <strain evidence="8">M3</strain>
    </source>
</reference>
<dbReference type="SUPFAM" id="SSF143011">
    <property type="entry name" value="RelE-like"/>
    <property type="match status" value="1"/>
</dbReference>
<gene>
    <name evidence="7" type="ORF">BN938_2525</name>
</gene>
<dbReference type="PANTHER" id="PTHR38039">
    <property type="entry name" value="TOXIN YOEB"/>
    <property type="match status" value="1"/>
</dbReference>
<dbReference type="GO" id="GO:0006401">
    <property type="term" value="P:RNA catabolic process"/>
    <property type="evidence" value="ECO:0007669"/>
    <property type="project" value="InterPro"/>
</dbReference>
<comment type="similarity">
    <text evidence="1">Belongs to the YoeB family.</text>
</comment>
<name>A0A060RAD4_9BACT</name>
<organism evidence="7 8">
    <name type="scientific">Mucinivorans hirudinis</name>
    <dbReference type="NCBI Taxonomy" id="1433126"/>
    <lineage>
        <taxon>Bacteria</taxon>
        <taxon>Pseudomonadati</taxon>
        <taxon>Bacteroidota</taxon>
        <taxon>Bacteroidia</taxon>
        <taxon>Bacteroidales</taxon>
        <taxon>Rikenellaceae</taxon>
        <taxon>Mucinivorans</taxon>
    </lineage>
</organism>
<dbReference type="KEGG" id="rbc:BN938_2525"/>
<keyword evidence="8" id="KW-1185">Reference proteome</keyword>
<dbReference type="InterPro" id="IPR009614">
    <property type="entry name" value="YoeB_toxin"/>
</dbReference>
<evidence type="ECO:0000256" key="3">
    <source>
        <dbReference type="ARBA" id="ARBA00022722"/>
    </source>
</evidence>
<dbReference type="GO" id="GO:0045892">
    <property type="term" value="P:negative regulation of DNA-templated transcription"/>
    <property type="evidence" value="ECO:0007669"/>
    <property type="project" value="TreeGrafter"/>
</dbReference>
<dbReference type="EMBL" id="HG934468">
    <property type="protein sequence ID" value="CDN32595.1"/>
    <property type="molecule type" value="Genomic_DNA"/>
</dbReference>